<dbReference type="SUPFAM" id="SSF48613">
    <property type="entry name" value="Heme oxygenase-like"/>
    <property type="match status" value="1"/>
</dbReference>
<organism evidence="1 2">
    <name type="scientific">Azohydromonas lata</name>
    <dbReference type="NCBI Taxonomy" id="45677"/>
    <lineage>
        <taxon>Bacteria</taxon>
        <taxon>Pseudomonadati</taxon>
        <taxon>Pseudomonadota</taxon>
        <taxon>Betaproteobacteria</taxon>
        <taxon>Burkholderiales</taxon>
        <taxon>Sphaerotilaceae</taxon>
        <taxon>Azohydromonas</taxon>
    </lineage>
</organism>
<protein>
    <submittedName>
        <fullName evidence="1">Biliverdin-producing heme oxygenase</fullName>
    </submittedName>
</protein>
<dbReference type="RefSeq" id="WP_322465485.1">
    <property type="nucleotide sequence ID" value="NZ_JAXOJX010000014.1"/>
</dbReference>
<sequence>MNQQGTTITGALRQACAAQHEAIEALLQLDQAALRREHYERVLAGFGAFVPAWEVRLRLHLPAALRGWFDQRSRAPLLARDLAALGLQPFPMDDPVAALALADTGAVFGSLYVLEGSALGGQLIARVVRERWGLGPDNGAAYFNGWGARTGAMWAEFRERLAQALGEDDAALGSACAAAVATFAALRACFEHVLDHGPAAA</sequence>
<dbReference type="Pfam" id="PF01126">
    <property type="entry name" value="Heme_oxygenase"/>
    <property type="match status" value="1"/>
</dbReference>
<gene>
    <name evidence="1" type="ORF">SM757_10870</name>
</gene>
<dbReference type="Proteomes" id="UP001293718">
    <property type="component" value="Unassembled WGS sequence"/>
</dbReference>
<dbReference type="InterPro" id="IPR016053">
    <property type="entry name" value="Haem_Oase-like"/>
</dbReference>
<evidence type="ECO:0000313" key="2">
    <source>
        <dbReference type="Proteomes" id="UP001293718"/>
    </source>
</evidence>
<keyword evidence="2" id="KW-1185">Reference proteome</keyword>
<accession>A0ABU5IEV8</accession>
<dbReference type="InterPro" id="IPR016084">
    <property type="entry name" value="Haem_Oase-like_multi-hlx"/>
</dbReference>
<comment type="caution">
    <text evidence="1">The sequence shown here is derived from an EMBL/GenBank/DDBJ whole genome shotgun (WGS) entry which is preliminary data.</text>
</comment>
<dbReference type="CDD" id="cd19166">
    <property type="entry name" value="HemeO-bac"/>
    <property type="match status" value="1"/>
</dbReference>
<dbReference type="Gene3D" id="1.20.910.10">
    <property type="entry name" value="Heme oxygenase-like"/>
    <property type="match status" value="1"/>
</dbReference>
<reference evidence="1 2" key="1">
    <citation type="submission" date="2023-11" db="EMBL/GenBank/DDBJ databases">
        <title>Draft genome of Azohydromonas lata strain H1 (DSM1123), a polyhydroxyalkanoate producer.</title>
        <authorList>
            <person name="Traversa D."/>
            <person name="D'Addabbo P."/>
            <person name="Pazzani C."/>
            <person name="Manzari C."/>
            <person name="Chiara M."/>
            <person name="Scrascia M."/>
        </authorList>
    </citation>
    <scope>NUCLEOTIDE SEQUENCE [LARGE SCALE GENOMIC DNA]</scope>
    <source>
        <strain evidence="1 2">H1</strain>
    </source>
</reference>
<evidence type="ECO:0000313" key="1">
    <source>
        <dbReference type="EMBL" id="MDZ5457071.1"/>
    </source>
</evidence>
<dbReference type="EMBL" id="JAXOJX010000014">
    <property type="protein sequence ID" value="MDZ5457071.1"/>
    <property type="molecule type" value="Genomic_DNA"/>
</dbReference>
<proteinExistence type="predicted"/>
<name>A0ABU5IEV8_9BURK</name>